<feature type="binding site" evidence="4">
    <location>
        <position position="51"/>
    </location>
    <ligand>
        <name>FAD</name>
        <dbReference type="ChEBI" id="CHEBI:57692"/>
    </ligand>
</feature>
<dbReference type="PRINTS" id="PR00411">
    <property type="entry name" value="PNDRDTASEI"/>
</dbReference>
<evidence type="ECO:0000256" key="3">
    <source>
        <dbReference type="ARBA" id="ARBA00022827"/>
    </source>
</evidence>
<reference evidence="8 9" key="1">
    <citation type="submission" date="2016-10" db="EMBL/GenBank/DDBJ databases">
        <authorList>
            <person name="de Groot N.N."/>
        </authorList>
    </citation>
    <scope>NUCLEOTIDE SEQUENCE [LARGE SCALE GENOMIC DNA]</scope>
    <source>
        <strain evidence="8 9">DSM 22024</strain>
    </source>
</reference>
<feature type="binding site" evidence="4">
    <location>
        <position position="257"/>
    </location>
    <ligand>
        <name>NAD(+)</name>
        <dbReference type="ChEBI" id="CHEBI:57540"/>
    </ligand>
</feature>
<dbReference type="InterPro" id="IPR016156">
    <property type="entry name" value="FAD/NAD-linked_Rdtase_dimer_sf"/>
</dbReference>
<dbReference type="PRINTS" id="PR00368">
    <property type="entry name" value="FADPNR"/>
</dbReference>
<gene>
    <name evidence="8" type="ORF">SAMN04489717_3400</name>
</gene>
<dbReference type="STRING" id="117157.SAMN04489717_3400"/>
<dbReference type="PANTHER" id="PTHR43014">
    <property type="entry name" value="MERCURIC REDUCTASE"/>
    <property type="match status" value="1"/>
</dbReference>
<feature type="binding site" evidence="4">
    <location>
        <position position="195"/>
    </location>
    <ligand>
        <name>NAD(+)</name>
        <dbReference type="ChEBI" id="CHEBI:57540"/>
    </ligand>
</feature>
<feature type="disulfide bond" description="Redox-active" evidence="5">
    <location>
        <begin position="42"/>
        <end position="47"/>
    </location>
</feature>
<comment type="similarity">
    <text evidence="1">Belongs to the class-I pyridine nucleotide-disulfide oxidoreductase family.</text>
</comment>
<protein>
    <submittedName>
        <fullName evidence="8">Dihydrolipoamide dehydrogenase</fullName>
    </submittedName>
</protein>
<dbReference type="InterPro" id="IPR001100">
    <property type="entry name" value="Pyr_nuc-diS_OxRdtase"/>
</dbReference>
<keyword evidence="9" id="KW-1185">Reference proteome</keyword>
<dbReference type="InterPro" id="IPR004099">
    <property type="entry name" value="Pyr_nucl-diS_OxRdtase_dimer"/>
</dbReference>
<proteinExistence type="inferred from homology"/>
<keyword evidence="3 4" id="KW-0274">FAD</keyword>
<keyword evidence="4" id="KW-0547">Nucleotide-binding</keyword>
<feature type="binding site" evidence="4">
    <location>
        <position position="111"/>
    </location>
    <ligand>
        <name>FAD</name>
        <dbReference type="ChEBI" id="CHEBI:57692"/>
    </ligand>
</feature>
<evidence type="ECO:0000313" key="9">
    <source>
        <dbReference type="Proteomes" id="UP000198983"/>
    </source>
</evidence>
<dbReference type="Proteomes" id="UP000198983">
    <property type="component" value="Chromosome I"/>
</dbReference>
<dbReference type="Pfam" id="PF02852">
    <property type="entry name" value="Pyr_redox_dim"/>
    <property type="match status" value="1"/>
</dbReference>
<keyword evidence="4" id="KW-0520">NAD</keyword>
<feature type="binding site" evidence="4">
    <location>
        <begin position="302"/>
        <end position="305"/>
    </location>
    <ligand>
        <name>FAD</name>
        <dbReference type="ChEBI" id="CHEBI:57692"/>
    </ligand>
</feature>
<feature type="domain" description="FAD/NAD(P)-binding" evidence="7">
    <location>
        <begin position="6"/>
        <end position="311"/>
    </location>
</feature>
<evidence type="ECO:0000256" key="4">
    <source>
        <dbReference type="PIRSR" id="PIRSR000350-3"/>
    </source>
</evidence>
<dbReference type="Pfam" id="PF07992">
    <property type="entry name" value="Pyr_redox_2"/>
    <property type="match status" value="1"/>
</dbReference>
<accession>A0A1H1TZ08</accession>
<evidence type="ECO:0000259" key="7">
    <source>
        <dbReference type="Pfam" id="PF07992"/>
    </source>
</evidence>
<evidence type="ECO:0000259" key="6">
    <source>
        <dbReference type="Pfam" id="PF02852"/>
    </source>
</evidence>
<dbReference type="AlphaFoldDB" id="A0A1H1TZ08"/>
<dbReference type="PIRSF" id="PIRSF000350">
    <property type="entry name" value="Mercury_reductase_MerA"/>
    <property type="match status" value="1"/>
</dbReference>
<feature type="binding site" evidence="4">
    <location>
        <begin position="172"/>
        <end position="179"/>
    </location>
    <ligand>
        <name>NAD(+)</name>
        <dbReference type="ChEBI" id="CHEBI:57540"/>
    </ligand>
</feature>
<evidence type="ECO:0000313" key="8">
    <source>
        <dbReference type="EMBL" id="SDS65505.1"/>
    </source>
</evidence>
<dbReference type="OrthoDB" id="4763248at2"/>
<dbReference type="InterPro" id="IPR036188">
    <property type="entry name" value="FAD/NAD-bd_sf"/>
</dbReference>
<feature type="binding site" evidence="4">
    <location>
        <position position="296"/>
    </location>
    <ligand>
        <name>FAD</name>
        <dbReference type="ChEBI" id="CHEBI:57692"/>
    </ligand>
</feature>
<feature type="binding site" evidence="4">
    <location>
        <begin position="135"/>
        <end position="137"/>
    </location>
    <ligand>
        <name>FAD</name>
        <dbReference type="ChEBI" id="CHEBI:57692"/>
    </ligand>
</feature>
<dbReference type="PANTHER" id="PTHR43014:SF2">
    <property type="entry name" value="MERCURIC REDUCTASE"/>
    <property type="match status" value="1"/>
</dbReference>
<evidence type="ECO:0000256" key="1">
    <source>
        <dbReference type="ARBA" id="ARBA00007532"/>
    </source>
</evidence>
<organism evidence="8 9">
    <name type="scientific">Actinopolymorpha singaporensis</name>
    <dbReference type="NCBI Taxonomy" id="117157"/>
    <lineage>
        <taxon>Bacteria</taxon>
        <taxon>Bacillati</taxon>
        <taxon>Actinomycetota</taxon>
        <taxon>Actinomycetes</taxon>
        <taxon>Propionibacteriales</taxon>
        <taxon>Actinopolymorphaceae</taxon>
        <taxon>Actinopolymorpha</taxon>
    </lineage>
</organism>
<dbReference type="SUPFAM" id="SSF51905">
    <property type="entry name" value="FAD/NAD(P)-binding domain"/>
    <property type="match status" value="1"/>
</dbReference>
<feature type="domain" description="Pyridine nucleotide-disulphide oxidoreductase dimerisation" evidence="6">
    <location>
        <begin position="330"/>
        <end position="438"/>
    </location>
</feature>
<dbReference type="InterPro" id="IPR023753">
    <property type="entry name" value="FAD/NAD-binding_dom"/>
</dbReference>
<sequence length="446" mass="47971">MSEQFDAIVVGMGPGGETVAQTLMDAGRRVAVVEKELIGGECPYWACMPSKTLLRPVEARAETSRVAGVSTPALDWTMIRDYRDVIVGHLDDSSRVAAYRNDGATVVKGEGKLAGPGELSVNGDRLQARDIILSTGSRQAWPRIDGLEEVPVWTNREATNLTDIPARVLLIGGSAVGIELATFLSRMGSSVTMLERGPRLLMREVPELGERALSALGGVDVRLDCRAQVVRRDGTDTVAELDDGTSVRVDVIVLASGRIPNSDLDLKTVDVSTGPHGEVPTDDHCRVTDGLWAVGDLTGVAMFTHTAMYQGRVVADNLLGRPHTANYLGIPRVVFSEPEIAAVGLTADAARRQGFDVATSQVELPEVIHRPETYETKPRGTLGLVADRRRRTLVGVWAIAPQVGEWIHTGALAIRAQLPVDILVDGIAQFPTFNEAYYAAASALRL</sequence>
<dbReference type="Gene3D" id="3.30.390.30">
    <property type="match status" value="1"/>
</dbReference>
<evidence type="ECO:0000256" key="5">
    <source>
        <dbReference type="PIRSR" id="PIRSR000350-4"/>
    </source>
</evidence>
<dbReference type="GO" id="GO:0050660">
    <property type="term" value="F:flavin adenine dinucleotide binding"/>
    <property type="evidence" value="ECO:0007669"/>
    <property type="project" value="TreeGrafter"/>
</dbReference>
<comment type="cofactor">
    <cofactor evidence="4">
        <name>FAD</name>
        <dbReference type="ChEBI" id="CHEBI:57692"/>
    </cofactor>
    <text evidence="4">Binds 1 FAD per subunit.</text>
</comment>
<dbReference type="Gene3D" id="3.50.50.60">
    <property type="entry name" value="FAD/NAD(P)-binding domain"/>
    <property type="match status" value="2"/>
</dbReference>
<dbReference type="EMBL" id="LT629732">
    <property type="protein sequence ID" value="SDS65505.1"/>
    <property type="molecule type" value="Genomic_DNA"/>
</dbReference>
<name>A0A1H1TZ08_9ACTN</name>
<dbReference type="RefSeq" id="WP_092654626.1">
    <property type="nucleotide sequence ID" value="NZ_LT629732.1"/>
</dbReference>
<keyword evidence="2" id="KW-0285">Flavoprotein</keyword>
<dbReference type="SUPFAM" id="SSF55424">
    <property type="entry name" value="FAD/NAD-linked reductases, dimerisation (C-terminal) domain"/>
    <property type="match status" value="1"/>
</dbReference>
<evidence type="ECO:0000256" key="2">
    <source>
        <dbReference type="ARBA" id="ARBA00022630"/>
    </source>
</evidence>
<dbReference type="GO" id="GO:0003955">
    <property type="term" value="F:NAD(P)H dehydrogenase (quinone) activity"/>
    <property type="evidence" value="ECO:0007669"/>
    <property type="project" value="TreeGrafter"/>
</dbReference>